<proteinExistence type="predicted"/>
<accession>A0ABM7W9F5</accession>
<evidence type="ECO:0000313" key="2">
    <source>
        <dbReference type="Proteomes" id="UP000830055"/>
    </source>
</evidence>
<gene>
    <name evidence="1" type="ORF">DPPLL_19150</name>
</gene>
<evidence type="ECO:0000313" key="1">
    <source>
        <dbReference type="EMBL" id="BDD87550.1"/>
    </source>
</evidence>
<protein>
    <submittedName>
        <fullName evidence="1">Uncharacterized protein</fullName>
    </submittedName>
</protein>
<dbReference type="Proteomes" id="UP000830055">
    <property type="component" value="Chromosome"/>
</dbReference>
<dbReference type="EMBL" id="AP025516">
    <property type="protein sequence ID" value="BDD87550.1"/>
    <property type="molecule type" value="Genomic_DNA"/>
</dbReference>
<sequence length="118" mass="12615">MTVMTAGMHAAGVNRGKRDPGTLLNGQRIHIGPQADSWRLSVRLTDLGDDPGMTDGLAGNADLRQFLSDIGSRPVLFIAQFREAMQMAADVNNPLPQGVVKTVVEPATAIVDCLSIQF</sequence>
<reference evidence="1 2" key="1">
    <citation type="submission" date="2022-01" db="EMBL/GenBank/DDBJ databases">
        <title>Desulfofustis limnae sp. nov., a novel mesophilic sulfate-reducing bacterium isolated from marsh soil.</title>
        <authorList>
            <person name="Watanabe M."/>
            <person name="Takahashi A."/>
            <person name="Kojima H."/>
            <person name="Fukui M."/>
        </authorList>
    </citation>
    <scope>NUCLEOTIDE SEQUENCE [LARGE SCALE GENOMIC DNA]</scope>
    <source>
        <strain evidence="1 2">PPLL</strain>
    </source>
</reference>
<organism evidence="1 2">
    <name type="scientific">Desulfofustis limnaeus</name>
    <dbReference type="NCBI Taxonomy" id="2740163"/>
    <lineage>
        <taxon>Bacteria</taxon>
        <taxon>Pseudomonadati</taxon>
        <taxon>Thermodesulfobacteriota</taxon>
        <taxon>Desulfobulbia</taxon>
        <taxon>Desulfobulbales</taxon>
        <taxon>Desulfocapsaceae</taxon>
        <taxon>Desulfofustis</taxon>
    </lineage>
</organism>
<name>A0ABM7W9F5_9BACT</name>
<keyword evidence="2" id="KW-1185">Reference proteome</keyword>